<name>A0ABX6UXD1_9PAST</name>
<evidence type="ECO:0000256" key="1">
    <source>
        <dbReference type="SAM" id="Coils"/>
    </source>
</evidence>
<dbReference type="EMBL" id="CP063056">
    <property type="protein sequence ID" value="QPB42762.1"/>
    <property type="molecule type" value="Genomic_DNA"/>
</dbReference>
<evidence type="ECO:0000313" key="2">
    <source>
        <dbReference type="EMBL" id="QPB42762.1"/>
    </source>
</evidence>
<gene>
    <name evidence="2" type="ORF">IHV77_01135</name>
</gene>
<keyword evidence="3" id="KW-1185">Reference proteome</keyword>
<feature type="coiled-coil region" evidence="1">
    <location>
        <begin position="4"/>
        <end position="31"/>
    </location>
</feature>
<dbReference type="RefSeq" id="WP_194812340.1">
    <property type="nucleotide sequence ID" value="NZ_CP063056.1"/>
</dbReference>
<accession>A0ABX6UXD1</accession>
<organism evidence="2 3">
    <name type="scientific">Rodentibacter haemolyticus</name>
    <dbReference type="NCBI Taxonomy" id="2778911"/>
    <lineage>
        <taxon>Bacteria</taxon>
        <taxon>Pseudomonadati</taxon>
        <taxon>Pseudomonadota</taxon>
        <taxon>Gammaproteobacteria</taxon>
        <taxon>Pasteurellales</taxon>
        <taxon>Pasteurellaceae</taxon>
        <taxon>Rodentibacter</taxon>
    </lineage>
</organism>
<evidence type="ECO:0000313" key="3">
    <source>
        <dbReference type="Proteomes" id="UP000663069"/>
    </source>
</evidence>
<sequence length="116" mass="13767">MKKTADEKEKVKKLQEEIKELIKHMDITQKEAVDIINEEYGEKEELKLDNFKKDLQRSTNSYRLEPYFFALKNSAKYNKMMKIGIGDIALLGKEQYQKLEKLSEQIKEYINSTNSR</sequence>
<keyword evidence="1" id="KW-0175">Coiled coil</keyword>
<protein>
    <submittedName>
        <fullName evidence="2">Uncharacterized protein</fullName>
    </submittedName>
</protein>
<proteinExistence type="predicted"/>
<reference evidence="2 3" key="1">
    <citation type="submission" date="2020-10" db="EMBL/GenBank/DDBJ databases">
        <title>Genome Sequencing of Rodentibacter spp. strain DSM111151.</title>
        <authorList>
            <person name="Benga L."/>
            <person name="Lautwein T."/>
        </authorList>
    </citation>
    <scope>NUCLEOTIDE SEQUENCE [LARGE SCALE GENOMIC DNA]</scope>
    <source>
        <strain evidence="2 3">DSM 111151</strain>
    </source>
</reference>
<dbReference type="Proteomes" id="UP000663069">
    <property type="component" value="Chromosome"/>
</dbReference>